<dbReference type="PANTHER" id="PTHR19376:SF54">
    <property type="entry name" value="DNA-DIRECTED RNA POLYMERASE SUBUNIT BETA"/>
    <property type="match status" value="1"/>
</dbReference>
<dbReference type="AlphaFoldDB" id="A0ABD3E1W4"/>
<dbReference type="EC" id="2.7.7.6" evidence="7"/>
<evidence type="ECO:0000256" key="3">
    <source>
        <dbReference type="ARBA" id="ARBA00022679"/>
    </source>
</evidence>
<evidence type="ECO:0000256" key="7">
    <source>
        <dbReference type="RuleBase" id="RU004279"/>
    </source>
</evidence>
<protein>
    <recommendedName>
        <fullName evidence="7">DNA-directed RNA polymerase subunit</fullName>
        <ecNumber evidence="7">2.7.7.6</ecNumber>
    </recommendedName>
</protein>
<evidence type="ECO:0000256" key="5">
    <source>
        <dbReference type="ARBA" id="ARBA00023163"/>
    </source>
</evidence>
<dbReference type="InterPro" id="IPR007080">
    <property type="entry name" value="RNA_pol_Rpb1_1"/>
</dbReference>
<evidence type="ECO:0000256" key="2">
    <source>
        <dbReference type="ARBA" id="ARBA00022478"/>
    </source>
</evidence>
<accession>A0ABD3E1W4</accession>
<evidence type="ECO:0000313" key="10">
    <source>
        <dbReference type="Proteomes" id="UP001632038"/>
    </source>
</evidence>
<dbReference type="GO" id="GO:0003899">
    <property type="term" value="F:DNA-directed RNA polymerase activity"/>
    <property type="evidence" value="ECO:0007669"/>
    <property type="project" value="UniProtKB-EC"/>
</dbReference>
<keyword evidence="5 7" id="KW-0804">Transcription</keyword>
<proteinExistence type="inferred from homology"/>
<comment type="caution">
    <text evidence="9">The sequence shown here is derived from an EMBL/GenBank/DDBJ whole genome shotgun (WGS) entry which is preliminary data.</text>
</comment>
<comment type="catalytic activity">
    <reaction evidence="6 7">
        <text>RNA(n) + a ribonucleoside 5'-triphosphate = RNA(n+1) + diphosphate</text>
        <dbReference type="Rhea" id="RHEA:21248"/>
        <dbReference type="Rhea" id="RHEA-COMP:14527"/>
        <dbReference type="Rhea" id="RHEA-COMP:17342"/>
        <dbReference type="ChEBI" id="CHEBI:33019"/>
        <dbReference type="ChEBI" id="CHEBI:61557"/>
        <dbReference type="ChEBI" id="CHEBI:140395"/>
        <dbReference type="EC" id="2.7.7.6"/>
    </reaction>
</comment>
<comment type="similarity">
    <text evidence="7">Belongs to the RNA polymerase beta' chain family.</text>
</comment>
<dbReference type="PANTHER" id="PTHR19376">
    <property type="entry name" value="DNA-DIRECTED RNA POLYMERASE"/>
    <property type="match status" value="1"/>
</dbReference>
<keyword evidence="10" id="KW-1185">Reference proteome</keyword>
<name>A0ABD3E1W4_9LAMI</name>
<evidence type="ECO:0000256" key="4">
    <source>
        <dbReference type="ARBA" id="ARBA00022695"/>
    </source>
</evidence>
<dbReference type="EMBL" id="JAVIJP010000008">
    <property type="protein sequence ID" value="KAL3648503.1"/>
    <property type="molecule type" value="Genomic_DNA"/>
</dbReference>
<sequence length="497" mass="58945">MIDKSIYNNSRKQEIINKKKKNPILFISKSLHNISNSKTNSHHFYDLSAISQAYVFYKLSQIQVSNSYKLRSVLHYQGIPFFPKLEIKDYFETRGVVHSKLGDKKLPSYEMNQWKNWLREHYQYNLSQIKWSRLIPEKWRNALHKHHIAKKEIVSKRHSYEKDPLIDSNTQFEVYSLSNPNENFQKYYRYDLLSYKFLDYEKKTECFFYRSPFQGNKNQGVSYTSKEALLDMPRNIPINNYLNNNLGRVDTLYIKKVADRKYFDWNILNFYLKQKVDIEAWTMIDTNRNQNIQIFTKNFQIISKKDLSYLMIPEKNPPNSHKGFFDWMGMNEKILKQPISNLKSWFFPEFVLLSNVYKMKPWFIPILPPELRPIIQIDGGKLMSSDINELYRRVIYRNNTLTDLLTTSRSTPGELVMCQEKLVQEAVDTLLDNGIRGQPMRDGHNKVYKSFSDVIEGKEGRFRETLLGKRVDYSGRSVIVVGPSPFLIIDRKNEMKG</sequence>
<evidence type="ECO:0000256" key="1">
    <source>
        <dbReference type="ARBA" id="ARBA00004026"/>
    </source>
</evidence>
<keyword evidence="4 7" id="KW-0548">Nucleotidyltransferase</keyword>
<evidence type="ECO:0000259" key="8">
    <source>
        <dbReference type="SMART" id="SM00663"/>
    </source>
</evidence>
<dbReference type="GO" id="GO:0000428">
    <property type="term" value="C:DNA-directed RNA polymerase complex"/>
    <property type="evidence" value="ECO:0007669"/>
    <property type="project" value="UniProtKB-KW"/>
</dbReference>
<dbReference type="Pfam" id="PF04997">
    <property type="entry name" value="RNA_pol_Rpb1_1"/>
    <property type="match status" value="1"/>
</dbReference>
<keyword evidence="3 7" id="KW-0808">Transferase</keyword>
<gene>
    <name evidence="9" type="primary">rpoC1</name>
    <name evidence="9" type="ORF">CASFOL_007927</name>
</gene>
<dbReference type="Proteomes" id="UP001632038">
    <property type="component" value="Unassembled WGS sequence"/>
</dbReference>
<dbReference type="Gene3D" id="2.40.40.20">
    <property type="match status" value="1"/>
</dbReference>
<organism evidence="9 10">
    <name type="scientific">Castilleja foliolosa</name>
    <dbReference type="NCBI Taxonomy" id="1961234"/>
    <lineage>
        <taxon>Eukaryota</taxon>
        <taxon>Viridiplantae</taxon>
        <taxon>Streptophyta</taxon>
        <taxon>Embryophyta</taxon>
        <taxon>Tracheophyta</taxon>
        <taxon>Spermatophyta</taxon>
        <taxon>Magnoliopsida</taxon>
        <taxon>eudicotyledons</taxon>
        <taxon>Gunneridae</taxon>
        <taxon>Pentapetalae</taxon>
        <taxon>asterids</taxon>
        <taxon>lamiids</taxon>
        <taxon>Lamiales</taxon>
        <taxon>Orobanchaceae</taxon>
        <taxon>Pedicularideae</taxon>
        <taxon>Castillejinae</taxon>
        <taxon>Castilleja</taxon>
    </lineage>
</organism>
<dbReference type="SUPFAM" id="SSF64484">
    <property type="entry name" value="beta and beta-prime subunits of DNA dependent RNA-polymerase"/>
    <property type="match status" value="1"/>
</dbReference>
<reference evidence="10" key="1">
    <citation type="journal article" date="2024" name="IScience">
        <title>Strigolactones Initiate the Formation of Haustorium-like Structures in Castilleja.</title>
        <authorList>
            <person name="Buerger M."/>
            <person name="Peterson D."/>
            <person name="Chory J."/>
        </authorList>
    </citation>
    <scope>NUCLEOTIDE SEQUENCE [LARGE SCALE GENOMIC DNA]</scope>
</reference>
<dbReference type="SMART" id="SM00663">
    <property type="entry name" value="RPOLA_N"/>
    <property type="match status" value="1"/>
</dbReference>
<evidence type="ECO:0000313" key="9">
    <source>
        <dbReference type="EMBL" id="KAL3648503.1"/>
    </source>
</evidence>
<dbReference type="InterPro" id="IPR006592">
    <property type="entry name" value="RNA_pol_N"/>
</dbReference>
<evidence type="ECO:0000256" key="6">
    <source>
        <dbReference type="ARBA" id="ARBA00048552"/>
    </source>
</evidence>
<comment type="function">
    <text evidence="1 7">DNA-dependent RNA polymerase catalyzes the transcription of DNA into RNA using the four ribonucleoside triphosphates as substrates.</text>
</comment>
<keyword evidence="2 7" id="KW-0240">DNA-directed RNA polymerase</keyword>
<dbReference type="InterPro" id="IPR045867">
    <property type="entry name" value="DNA-dir_RpoC_beta_prime"/>
</dbReference>
<feature type="domain" description="RNA polymerase N-terminal" evidence="8">
    <location>
        <begin position="361"/>
        <end position="497"/>
    </location>
</feature>